<comment type="function">
    <text evidence="1">Catalyzes the ATP-dependent phosphorylation of thiamine-monophosphate (TMP) to form thiamine-pyrophosphate (TPP), the active form of vitamin B1.</text>
</comment>
<dbReference type="InterPro" id="IPR036676">
    <property type="entry name" value="PurM-like_C_sf"/>
</dbReference>
<dbReference type="PANTHER" id="PTHR30270:SF0">
    <property type="entry name" value="THIAMINE-MONOPHOSPHATE KINASE"/>
    <property type="match status" value="1"/>
</dbReference>
<dbReference type="HAMAP" id="MF_02128">
    <property type="entry name" value="TMP_kinase"/>
    <property type="match status" value="1"/>
</dbReference>
<feature type="binding site" evidence="1">
    <location>
        <position position="359"/>
    </location>
    <ligand>
        <name>substrate</name>
    </ligand>
</feature>
<comment type="similarity">
    <text evidence="1">Belongs to the thiamine-monophosphate kinase family.</text>
</comment>
<keyword evidence="1 4" id="KW-0808">Transferase</keyword>
<feature type="binding site" evidence="1">
    <location>
        <position position="69"/>
    </location>
    <ligand>
        <name>Mg(2+)</name>
        <dbReference type="ChEBI" id="CHEBI:18420"/>
        <label>3</label>
    </ligand>
</feature>
<dbReference type="PIRSF" id="PIRSF005303">
    <property type="entry name" value="Thiam_monoph_kin"/>
    <property type="match status" value="1"/>
</dbReference>
<evidence type="ECO:0000259" key="3">
    <source>
        <dbReference type="Pfam" id="PF00586"/>
    </source>
</evidence>
<dbReference type="AlphaFoldDB" id="A0A1X6X8F9"/>
<feature type="binding site" evidence="1">
    <location>
        <position position="85"/>
    </location>
    <ligand>
        <name>Mg(2+)</name>
        <dbReference type="ChEBI" id="CHEBI:18420"/>
        <label>1</label>
    </ligand>
</feature>
<dbReference type="EC" id="2.7.4.16" evidence="1"/>
<gene>
    <name evidence="1" type="primary">thiL</name>
    <name evidence="4" type="ORF">FM110_13120</name>
</gene>
<feature type="binding site" evidence="1">
    <location>
        <position position="262"/>
    </location>
    <ligand>
        <name>Mg(2+)</name>
        <dbReference type="ChEBI" id="CHEBI:18420"/>
        <label>5</label>
    </ligand>
</feature>
<dbReference type="UniPathway" id="UPA00060">
    <property type="reaction ID" value="UER00142"/>
</dbReference>
<feature type="domain" description="PurM-like N-terminal" evidence="3">
    <location>
        <begin position="67"/>
        <end position="177"/>
    </location>
</feature>
<dbReference type="Gene3D" id="3.30.1330.10">
    <property type="entry name" value="PurM-like, N-terminal domain"/>
    <property type="match status" value="1"/>
</dbReference>
<feature type="binding site" evidence="1">
    <location>
        <position position="188"/>
    </location>
    <ligand>
        <name>ATP</name>
        <dbReference type="ChEBI" id="CHEBI:30616"/>
    </ligand>
</feature>
<feature type="binding site" evidence="1">
    <location>
        <position position="83"/>
    </location>
    <ligand>
        <name>Mg(2+)</name>
        <dbReference type="ChEBI" id="CHEBI:18420"/>
        <label>4</label>
    </ligand>
</feature>
<comment type="catalytic activity">
    <reaction evidence="1">
        <text>thiamine phosphate + ATP = thiamine diphosphate + ADP</text>
        <dbReference type="Rhea" id="RHEA:15913"/>
        <dbReference type="ChEBI" id="CHEBI:30616"/>
        <dbReference type="ChEBI" id="CHEBI:37575"/>
        <dbReference type="ChEBI" id="CHEBI:58937"/>
        <dbReference type="ChEBI" id="CHEBI:456216"/>
        <dbReference type="EC" id="2.7.4.16"/>
    </reaction>
</comment>
<feature type="binding site" evidence="1">
    <location>
        <position position="114"/>
    </location>
    <ligand>
        <name>Mg(2+)</name>
        <dbReference type="ChEBI" id="CHEBI:18420"/>
        <label>2</label>
    </ligand>
</feature>
<feature type="binding site" evidence="1">
    <location>
        <position position="84"/>
    </location>
    <ligand>
        <name>Mg(2+)</name>
        <dbReference type="ChEBI" id="CHEBI:18420"/>
        <label>1</label>
    </ligand>
</feature>
<evidence type="ECO:0000256" key="2">
    <source>
        <dbReference type="SAM" id="MobiDB-lite"/>
    </source>
</evidence>
<feature type="binding site" evidence="1">
    <location>
        <position position="313"/>
    </location>
    <ligand>
        <name>substrate</name>
    </ligand>
</feature>
<feature type="region of interest" description="Disordered" evidence="2">
    <location>
        <begin position="1"/>
        <end position="26"/>
    </location>
</feature>
<feature type="binding site" evidence="1">
    <location>
        <position position="114"/>
    </location>
    <ligand>
        <name>Mg(2+)</name>
        <dbReference type="ChEBI" id="CHEBI:18420"/>
        <label>3</label>
    </ligand>
</feature>
<dbReference type="OrthoDB" id="9802811at2"/>
<keyword evidence="1 4" id="KW-0418">Kinase</keyword>
<feature type="binding site" evidence="1">
    <location>
        <position position="114"/>
    </location>
    <ligand>
        <name>Mg(2+)</name>
        <dbReference type="ChEBI" id="CHEBI:18420"/>
        <label>4</label>
    </ligand>
</feature>
<evidence type="ECO:0000313" key="5">
    <source>
        <dbReference type="Proteomes" id="UP000195981"/>
    </source>
</evidence>
<dbReference type="CDD" id="cd02194">
    <property type="entry name" value="ThiL"/>
    <property type="match status" value="1"/>
</dbReference>
<keyword evidence="5" id="KW-1185">Reference proteome</keyword>
<keyword evidence="1" id="KW-0479">Metal-binding</keyword>
<evidence type="ECO:0000256" key="1">
    <source>
        <dbReference type="HAMAP-Rule" id="MF_02128"/>
    </source>
</evidence>
<sequence length="363" mass="36629">MTTPETPRPASGRTAPEAPTTDGSASIGHLTEAGVLARILPVTAEGCVDGARAGSAPEGPRVEVGPGDDAAVVRLASPRLVVSTDTLTEGEDFLLDATCGEWIGAKAAVQNLADIAAMGARPSALVVAVTAPAQTPIALLEDVSRALSARAARDGAPVVGGDLGAGPVLSLTVTALGSLPEGSAPVLRSGARAGDVLAIGTERLGRSGAGLAWILAGRAADTRARELVAWHNAPDPDLALGWAGAREEDGTAIASAMLDVSDGLVRDAGRIARASGVVIDLDHGALAPDAEALADAARALDADAWEWVLHGGEEHAMLATFPADRVPMGFRRIGAVRALSAGESPRVLLDGAAITHEGFDHFA</sequence>
<dbReference type="Gene3D" id="3.90.650.10">
    <property type="entry name" value="PurM-like C-terminal domain"/>
    <property type="match status" value="1"/>
</dbReference>
<feature type="binding site" evidence="1">
    <location>
        <position position="162"/>
    </location>
    <ligand>
        <name>Mg(2+)</name>
        <dbReference type="ChEBI" id="CHEBI:18420"/>
        <label>1</label>
    </ligand>
</feature>
<comment type="pathway">
    <text evidence="1">Cofactor biosynthesis; thiamine diphosphate biosynthesis; thiamine diphosphate from thiamine phosphate: step 1/1.</text>
</comment>
<keyword evidence="1" id="KW-0547">Nucleotide-binding</keyword>
<accession>A0A1X6X8F9</accession>
<reference evidence="4 5" key="1">
    <citation type="submission" date="2017-02" db="EMBL/GenBank/DDBJ databases">
        <authorList>
            <person name="Peterson S.W."/>
        </authorList>
    </citation>
    <scope>NUCLEOTIDE SEQUENCE [LARGE SCALE GENOMIC DNA]</scope>
    <source>
        <strain evidence="4 5">CIP104813</strain>
    </source>
</reference>
<keyword evidence="1" id="KW-0460">Magnesium</keyword>
<proteinExistence type="inferred from homology"/>
<dbReference type="Pfam" id="PF00586">
    <property type="entry name" value="AIRS"/>
    <property type="match status" value="1"/>
</dbReference>
<organism evidence="4 5">
    <name type="scientific">Brachybacterium nesterenkovii</name>
    <dbReference type="NCBI Taxonomy" id="47847"/>
    <lineage>
        <taxon>Bacteria</taxon>
        <taxon>Bacillati</taxon>
        <taxon>Actinomycetota</taxon>
        <taxon>Actinomycetes</taxon>
        <taxon>Micrococcales</taxon>
        <taxon>Dermabacteraceae</taxon>
        <taxon>Brachybacterium</taxon>
    </lineage>
</organism>
<feature type="binding site" evidence="1">
    <location>
        <position position="261"/>
    </location>
    <ligand>
        <name>ATP</name>
        <dbReference type="ChEBI" id="CHEBI:30616"/>
    </ligand>
</feature>
<dbReference type="NCBIfam" id="TIGR01379">
    <property type="entry name" value="thiL"/>
    <property type="match status" value="1"/>
</dbReference>
<dbReference type="GO" id="GO:0000287">
    <property type="term" value="F:magnesium ion binding"/>
    <property type="evidence" value="ECO:0007669"/>
    <property type="project" value="UniProtKB-UniRule"/>
</dbReference>
<dbReference type="GO" id="GO:0005524">
    <property type="term" value="F:ATP binding"/>
    <property type="evidence" value="ECO:0007669"/>
    <property type="project" value="UniProtKB-UniRule"/>
</dbReference>
<feature type="binding site" evidence="1">
    <location>
        <begin position="161"/>
        <end position="162"/>
    </location>
    <ligand>
        <name>ATP</name>
        <dbReference type="ChEBI" id="CHEBI:30616"/>
    </ligand>
</feature>
<dbReference type="GO" id="GO:0009030">
    <property type="term" value="F:thiamine-phosphate kinase activity"/>
    <property type="evidence" value="ECO:0007669"/>
    <property type="project" value="UniProtKB-UniRule"/>
</dbReference>
<comment type="miscellaneous">
    <text evidence="1">Reaction mechanism of ThiL seems to utilize a direct, inline transfer of the gamma-phosphate of ATP to TMP rather than a phosphorylated enzyme intermediate.</text>
</comment>
<evidence type="ECO:0000313" key="4">
    <source>
        <dbReference type="EMBL" id="SLM95624.1"/>
    </source>
</evidence>
<feature type="binding site" evidence="1">
    <location>
        <position position="85"/>
    </location>
    <ligand>
        <name>Mg(2+)</name>
        <dbReference type="ChEBI" id="CHEBI:18420"/>
        <label>2</label>
    </ligand>
</feature>
<feature type="binding site" evidence="1">
    <location>
        <position position="69"/>
    </location>
    <ligand>
        <name>Mg(2+)</name>
        <dbReference type="ChEBI" id="CHEBI:18420"/>
        <label>4</label>
    </ligand>
</feature>
<dbReference type="PANTHER" id="PTHR30270">
    <property type="entry name" value="THIAMINE-MONOPHOSPHATE KINASE"/>
    <property type="match status" value="1"/>
</dbReference>
<dbReference type="GO" id="GO:0009228">
    <property type="term" value="P:thiamine biosynthetic process"/>
    <property type="evidence" value="ECO:0007669"/>
    <property type="project" value="UniProtKB-KW"/>
</dbReference>
<feature type="binding site" evidence="1">
    <location>
        <position position="92"/>
    </location>
    <ligand>
        <name>substrate</name>
    </ligand>
</feature>
<dbReference type="RefSeq" id="WP_087105193.1">
    <property type="nucleotide sequence ID" value="NZ_FWFG01000113.1"/>
</dbReference>
<dbReference type="InterPro" id="IPR016188">
    <property type="entry name" value="PurM-like_N"/>
</dbReference>
<dbReference type="Proteomes" id="UP000195981">
    <property type="component" value="Unassembled WGS sequence"/>
</dbReference>
<dbReference type="EMBL" id="FWFG01000113">
    <property type="protein sequence ID" value="SLM95624.1"/>
    <property type="molecule type" value="Genomic_DNA"/>
</dbReference>
<comment type="caution">
    <text evidence="1">Lacks conserved residue(s) required for the propagation of feature annotation.</text>
</comment>
<dbReference type="SUPFAM" id="SSF56042">
    <property type="entry name" value="PurM C-terminal domain-like"/>
    <property type="match status" value="1"/>
</dbReference>
<feature type="binding site" evidence="1">
    <location>
        <position position="259"/>
    </location>
    <ligand>
        <name>Mg(2+)</name>
        <dbReference type="ChEBI" id="CHEBI:18420"/>
        <label>3</label>
    </ligand>
</feature>
<dbReference type="SUPFAM" id="SSF55326">
    <property type="entry name" value="PurM N-terminal domain-like"/>
    <property type="match status" value="1"/>
</dbReference>
<keyword evidence="1" id="KW-0067">ATP-binding</keyword>
<dbReference type="InterPro" id="IPR036921">
    <property type="entry name" value="PurM-like_N_sf"/>
</dbReference>
<keyword evidence="1" id="KW-0784">Thiamine biosynthesis</keyword>
<protein>
    <recommendedName>
        <fullName evidence="1">Thiamine-monophosphate kinase</fullName>
        <shortName evidence="1">TMP kinase</shortName>
        <shortName evidence="1">Thiamine-phosphate kinase</shortName>
        <ecNumber evidence="1">2.7.4.16</ecNumber>
    </recommendedName>
</protein>
<dbReference type="InterPro" id="IPR006283">
    <property type="entry name" value="ThiL-like"/>
</dbReference>
<name>A0A1X6X8F9_9MICO</name>
<dbReference type="GO" id="GO:0009229">
    <property type="term" value="P:thiamine diphosphate biosynthetic process"/>
    <property type="evidence" value="ECO:0007669"/>
    <property type="project" value="UniProtKB-UniRule"/>
</dbReference>